<keyword evidence="3 5" id="KW-1133">Transmembrane helix</keyword>
<gene>
    <name evidence="6" type="ORF">HHX25_18205</name>
</gene>
<name>A0ABX1S2H3_9FLAO</name>
<comment type="subcellular location">
    <subcellularLocation>
        <location evidence="1">Membrane</location>
        <topology evidence="1">Multi-pass membrane protein</topology>
    </subcellularLocation>
</comment>
<keyword evidence="2 5" id="KW-0812">Transmembrane</keyword>
<protein>
    <submittedName>
        <fullName evidence="6">DoxX family protein</fullName>
    </submittedName>
</protein>
<evidence type="ECO:0000313" key="7">
    <source>
        <dbReference type="Proteomes" id="UP000746690"/>
    </source>
</evidence>
<feature type="transmembrane region" description="Helical" evidence="5">
    <location>
        <begin position="97"/>
        <end position="116"/>
    </location>
</feature>
<feature type="transmembrane region" description="Helical" evidence="5">
    <location>
        <begin position="43"/>
        <end position="61"/>
    </location>
</feature>
<accession>A0ABX1S2H3</accession>
<dbReference type="RefSeq" id="WP_169676460.1">
    <property type="nucleotide sequence ID" value="NZ_JABBHF010000012.1"/>
</dbReference>
<dbReference type="InterPro" id="IPR032808">
    <property type="entry name" value="DoxX"/>
</dbReference>
<evidence type="ECO:0000256" key="5">
    <source>
        <dbReference type="SAM" id="Phobius"/>
    </source>
</evidence>
<evidence type="ECO:0000256" key="1">
    <source>
        <dbReference type="ARBA" id="ARBA00004141"/>
    </source>
</evidence>
<sequence>MKKYFTLALRIIVAVILIQTLRFKFTAHPDSVYIFSQIGLEPYGRIGIGVIELIAGILLLIPKTIWIGATLTLGVIGGAIFMHLARLGIEVNNDGGVLFITAIVTFILSAIILYIYKNDLPFIKKTS</sequence>
<evidence type="ECO:0000256" key="4">
    <source>
        <dbReference type="ARBA" id="ARBA00023136"/>
    </source>
</evidence>
<evidence type="ECO:0000256" key="2">
    <source>
        <dbReference type="ARBA" id="ARBA00022692"/>
    </source>
</evidence>
<evidence type="ECO:0000256" key="3">
    <source>
        <dbReference type="ARBA" id="ARBA00022989"/>
    </source>
</evidence>
<keyword evidence="7" id="KW-1185">Reference proteome</keyword>
<feature type="transmembrane region" description="Helical" evidence="5">
    <location>
        <begin position="66"/>
        <end position="85"/>
    </location>
</feature>
<dbReference type="Proteomes" id="UP000746690">
    <property type="component" value="Unassembled WGS sequence"/>
</dbReference>
<evidence type="ECO:0000313" key="6">
    <source>
        <dbReference type="EMBL" id="NMH89450.1"/>
    </source>
</evidence>
<dbReference type="Pfam" id="PF13564">
    <property type="entry name" value="DoxX_2"/>
    <property type="match status" value="1"/>
</dbReference>
<keyword evidence="4 5" id="KW-0472">Membrane</keyword>
<dbReference type="EMBL" id="JABBHF010000012">
    <property type="protein sequence ID" value="NMH89450.1"/>
    <property type="molecule type" value="Genomic_DNA"/>
</dbReference>
<organism evidence="6 7">
    <name type="scientific">Flavivirga algicola</name>
    <dbReference type="NCBI Taxonomy" id="2729136"/>
    <lineage>
        <taxon>Bacteria</taxon>
        <taxon>Pseudomonadati</taxon>
        <taxon>Bacteroidota</taxon>
        <taxon>Flavobacteriia</taxon>
        <taxon>Flavobacteriales</taxon>
        <taxon>Flavobacteriaceae</taxon>
        <taxon>Flavivirga</taxon>
    </lineage>
</organism>
<proteinExistence type="predicted"/>
<comment type="caution">
    <text evidence="6">The sequence shown here is derived from an EMBL/GenBank/DDBJ whole genome shotgun (WGS) entry which is preliminary data.</text>
</comment>
<reference evidence="6 7" key="1">
    <citation type="submission" date="2020-04" db="EMBL/GenBank/DDBJ databases">
        <title>A Flavivirga sp. nov.</title>
        <authorList>
            <person name="Sun X."/>
        </authorList>
    </citation>
    <scope>NUCLEOTIDE SEQUENCE [LARGE SCALE GENOMIC DNA]</scope>
    <source>
        <strain evidence="6 7">Y03</strain>
    </source>
</reference>
<feature type="transmembrane region" description="Helical" evidence="5">
    <location>
        <begin position="7"/>
        <end position="23"/>
    </location>
</feature>